<keyword evidence="3 6" id="KW-0812">Transmembrane</keyword>
<protein>
    <recommendedName>
        <fullName evidence="7">POTRA domain-containing protein</fullName>
    </recommendedName>
</protein>
<comment type="caution">
    <text evidence="8">The sequence shown here is derived from an EMBL/GenBank/DDBJ whole genome shotgun (WGS) entry which is preliminary data.</text>
</comment>
<accession>A0A2M8KID9</accession>
<evidence type="ECO:0000256" key="3">
    <source>
        <dbReference type="ARBA" id="ARBA00022692"/>
    </source>
</evidence>
<gene>
    <name evidence="8" type="ORF">COU85_02365</name>
</gene>
<evidence type="ECO:0000256" key="5">
    <source>
        <dbReference type="ARBA" id="ARBA00023306"/>
    </source>
</evidence>
<sequence>MRPVKPIARQSLKRERQRKRKFRRFLFLPCLILLLGGIFYLIFFLPYFQLKEIVFMGNQEVKLIDLKNFVAQFQAQKTWGLAVDQNIISFNSSLLAESLQDRFLDIKQAIVSRAWPDQITVQIKERTPAAVFCLLPPPAPAGLPAADRAGNQSAGNNLWQNEQTQNCLFIDSGGLLFRPAPLILGGKMANIFEVGGGQALLGQQALASEILRFINQAKDGLGSLNLVAYKFLLDKKNHELQAWIDGQWLVFFSLDQDVAGQLLVLQKSLEEKIKEQVNFLEYIDLRIPGKAFYKLRSE</sequence>
<name>A0A2M8KID9_9BACT</name>
<dbReference type="Gene3D" id="3.10.20.310">
    <property type="entry name" value="membrane protein fhac"/>
    <property type="match status" value="1"/>
</dbReference>
<dbReference type="Pfam" id="PF08478">
    <property type="entry name" value="POTRA_1"/>
    <property type="match status" value="1"/>
</dbReference>
<feature type="domain" description="POTRA" evidence="7">
    <location>
        <begin position="69"/>
        <end position="126"/>
    </location>
</feature>
<organism evidence="8 9">
    <name type="scientific">Candidatus Portnoybacteria bacterium CG10_big_fil_rev_8_21_14_0_10_44_7</name>
    <dbReference type="NCBI Taxonomy" id="1974816"/>
    <lineage>
        <taxon>Bacteria</taxon>
        <taxon>Candidatus Portnoyibacteriota</taxon>
    </lineage>
</organism>
<proteinExistence type="predicted"/>
<evidence type="ECO:0000313" key="9">
    <source>
        <dbReference type="Proteomes" id="UP000231086"/>
    </source>
</evidence>
<reference evidence="9" key="1">
    <citation type="submission" date="2017-09" db="EMBL/GenBank/DDBJ databases">
        <title>Depth-based differentiation of microbial function through sediment-hosted aquifers and enrichment of novel symbionts in the deep terrestrial subsurface.</title>
        <authorList>
            <person name="Probst A.J."/>
            <person name="Ladd B."/>
            <person name="Jarett J.K."/>
            <person name="Geller-Mcgrath D.E."/>
            <person name="Sieber C.M.K."/>
            <person name="Emerson J.B."/>
            <person name="Anantharaman K."/>
            <person name="Thomas B.C."/>
            <person name="Malmstrom R."/>
            <person name="Stieglmeier M."/>
            <person name="Klingl A."/>
            <person name="Woyke T."/>
            <person name="Ryan C.M."/>
            <person name="Banfield J.F."/>
        </authorList>
    </citation>
    <scope>NUCLEOTIDE SEQUENCE [LARGE SCALE GENOMIC DNA]</scope>
</reference>
<keyword evidence="2" id="KW-0132">Cell division</keyword>
<evidence type="ECO:0000256" key="1">
    <source>
        <dbReference type="ARBA" id="ARBA00022475"/>
    </source>
</evidence>
<evidence type="ECO:0000256" key="6">
    <source>
        <dbReference type="SAM" id="Phobius"/>
    </source>
</evidence>
<dbReference type="Proteomes" id="UP000231086">
    <property type="component" value="Unassembled WGS sequence"/>
</dbReference>
<evidence type="ECO:0000313" key="8">
    <source>
        <dbReference type="EMBL" id="PJE59680.1"/>
    </source>
</evidence>
<dbReference type="EMBL" id="PFEA01000045">
    <property type="protein sequence ID" value="PJE59680.1"/>
    <property type="molecule type" value="Genomic_DNA"/>
</dbReference>
<keyword evidence="1" id="KW-1003">Cell membrane</keyword>
<keyword evidence="4 6" id="KW-1133">Transmembrane helix</keyword>
<evidence type="ECO:0000259" key="7">
    <source>
        <dbReference type="Pfam" id="PF08478"/>
    </source>
</evidence>
<dbReference type="InterPro" id="IPR013685">
    <property type="entry name" value="POTRA_FtsQ_type"/>
</dbReference>
<feature type="transmembrane region" description="Helical" evidence="6">
    <location>
        <begin position="25"/>
        <end position="48"/>
    </location>
</feature>
<keyword evidence="6" id="KW-0472">Membrane</keyword>
<evidence type="ECO:0000256" key="2">
    <source>
        <dbReference type="ARBA" id="ARBA00022618"/>
    </source>
</evidence>
<evidence type="ECO:0000256" key="4">
    <source>
        <dbReference type="ARBA" id="ARBA00022989"/>
    </source>
</evidence>
<dbReference type="AlphaFoldDB" id="A0A2M8KID9"/>
<keyword evidence="5" id="KW-0131">Cell cycle</keyword>